<evidence type="ECO:0000313" key="1">
    <source>
        <dbReference type="EMBL" id="KZS00571.1"/>
    </source>
</evidence>
<sequence length="42" mass="4943">FLASLQAKTTIFPIGILSRWAQPAHVYTTVFYDISLNRWRFL</sequence>
<proteinExistence type="predicted"/>
<accession>A0A162C3L5</accession>
<dbReference type="EMBL" id="LRGB01009463">
    <property type="protein sequence ID" value="KZS00571.1"/>
    <property type="molecule type" value="Genomic_DNA"/>
</dbReference>
<gene>
    <name evidence="1" type="ORF">APZ42_003089</name>
</gene>
<protein>
    <submittedName>
        <fullName evidence="1">Uncharacterized protein</fullName>
    </submittedName>
</protein>
<keyword evidence="2" id="KW-1185">Reference proteome</keyword>
<name>A0A162C3L5_9CRUS</name>
<dbReference type="AlphaFoldDB" id="A0A162C3L5"/>
<reference evidence="1 2" key="1">
    <citation type="submission" date="2016-03" db="EMBL/GenBank/DDBJ databases">
        <title>EvidentialGene: Evidence-directed Construction of Genes on Genomes.</title>
        <authorList>
            <person name="Gilbert D.G."/>
            <person name="Choi J.-H."/>
            <person name="Mockaitis K."/>
            <person name="Colbourne J."/>
            <person name="Pfrender M."/>
        </authorList>
    </citation>
    <scope>NUCLEOTIDE SEQUENCE [LARGE SCALE GENOMIC DNA]</scope>
    <source>
        <strain evidence="1 2">Xinb3</strain>
        <tissue evidence="1">Complete organism</tissue>
    </source>
</reference>
<comment type="caution">
    <text evidence="1">The sequence shown here is derived from an EMBL/GenBank/DDBJ whole genome shotgun (WGS) entry which is preliminary data.</text>
</comment>
<dbReference type="Proteomes" id="UP000076858">
    <property type="component" value="Unassembled WGS sequence"/>
</dbReference>
<organism evidence="1 2">
    <name type="scientific">Daphnia magna</name>
    <dbReference type="NCBI Taxonomy" id="35525"/>
    <lineage>
        <taxon>Eukaryota</taxon>
        <taxon>Metazoa</taxon>
        <taxon>Ecdysozoa</taxon>
        <taxon>Arthropoda</taxon>
        <taxon>Crustacea</taxon>
        <taxon>Branchiopoda</taxon>
        <taxon>Diplostraca</taxon>
        <taxon>Cladocera</taxon>
        <taxon>Anomopoda</taxon>
        <taxon>Daphniidae</taxon>
        <taxon>Daphnia</taxon>
    </lineage>
</organism>
<evidence type="ECO:0000313" key="2">
    <source>
        <dbReference type="Proteomes" id="UP000076858"/>
    </source>
</evidence>
<feature type="non-terminal residue" evidence="1">
    <location>
        <position position="1"/>
    </location>
</feature>